<dbReference type="GO" id="GO:0000166">
    <property type="term" value="F:nucleotide binding"/>
    <property type="evidence" value="ECO:0007669"/>
    <property type="project" value="InterPro"/>
</dbReference>
<proteinExistence type="predicted"/>
<dbReference type="InterPro" id="IPR000683">
    <property type="entry name" value="Gfo/Idh/MocA-like_OxRdtase_N"/>
</dbReference>
<dbReference type="Gene3D" id="3.30.360.10">
    <property type="entry name" value="Dihydrodipicolinate Reductase, domain 2"/>
    <property type="match status" value="1"/>
</dbReference>
<comment type="caution">
    <text evidence="3">The sequence shown here is derived from an EMBL/GenBank/DDBJ whole genome shotgun (WGS) entry which is preliminary data.</text>
</comment>
<name>A0A7C9VQ47_9PSEU</name>
<dbReference type="Proteomes" id="UP000481360">
    <property type="component" value="Unassembled WGS sequence"/>
</dbReference>
<evidence type="ECO:0000259" key="2">
    <source>
        <dbReference type="Pfam" id="PF01408"/>
    </source>
</evidence>
<keyword evidence="1" id="KW-0560">Oxidoreductase</keyword>
<dbReference type="SUPFAM" id="SSF51735">
    <property type="entry name" value="NAD(P)-binding Rossmann-fold domains"/>
    <property type="match status" value="1"/>
</dbReference>
<dbReference type="InterPro" id="IPR036291">
    <property type="entry name" value="NAD(P)-bd_dom_sf"/>
</dbReference>
<dbReference type="GO" id="GO:0016491">
    <property type="term" value="F:oxidoreductase activity"/>
    <property type="evidence" value="ECO:0007669"/>
    <property type="project" value="UniProtKB-KW"/>
</dbReference>
<dbReference type="Pfam" id="PF01408">
    <property type="entry name" value="GFO_IDH_MocA"/>
    <property type="match status" value="1"/>
</dbReference>
<dbReference type="PANTHER" id="PTHR43818:SF11">
    <property type="entry name" value="BCDNA.GH03377"/>
    <property type="match status" value="1"/>
</dbReference>
<dbReference type="AlphaFoldDB" id="A0A7C9VQ47"/>
<reference evidence="3 4" key="1">
    <citation type="submission" date="2020-03" db="EMBL/GenBank/DDBJ databases">
        <title>Isolation and identification of active actinomycetes.</title>
        <authorList>
            <person name="Sun X."/>
        </authorList>
    </citation>
    <scope>NUCLEOTIDE SEQUENCE [LARGE SCALE GENOMIC DNA]</scope>
    <source>
        <strain evidence="3 4">NEAU-D13</strain>
    </source>
</reference>
<sequence length="304" mass="32525">MIADPIRLAVVGLGAMGTRMLTAAQAHPGYTVVAGVDVVPRRLDVPVVPSLDDVLSDVDAVYVATPPASHASLVTTAFEAGKAVFCEKPLAVDLAEARAMAAAAKGRPNAVNFALSDMVATIEIERRLAELGALRGVEIRLQFPRWPRAFQADAEWLARSAQGGFVREVLSHFVYLTDRLLGPLTVESVSSDFPEPGAAEVAARGVLRGSGVPVHVSAFSGLAGPEVYEWTAWGTERSLRLEQWASLSISDGGAWKPVPLRQTGSEHSRLTLFAQAVRGEHPRDLANFDSGLRVAEVVEAFLRQ</sequence>
<dbReference type="SUPFAM" id="SSF55347">
    <property type="entry name" value="Glyceraldehyde-3-phosphate dehydrogenase-like, C-terminal domain"/>
    <property type="match status" value="1"/>
</dbReference>
<evidence type="ECO:0000256" key="1">
    <source>
        <dbReference type="ARBA" id="ARBA00023002"/>
    </source>
</evidence>
<organism evidence="3 4">
    <name type="scientific">Lentzea alba</name>
    <dbReference type="NCBI Taxonomy" id="2714351"/>
    <lineage>
        <taxon>Bacteria</taxon>
        <taxon>Bacillati</taxon>
        <taxon>Actinomycetota</taxon>
        <taxon>Actinomycetes</taxon>
        <taxon>Pseudonocardiales</taxon>
        <taxon>Pseudonocardiaceae</taxon>
        <taxon>Lentzea</taxon>
    </lineage>
</organism>
<gene>
    <name evidence="3" type="ORF">G7043_14880</name>
</gene>
<keyword evidence="4" id="KW-1185">Reference proteome</keyword>
<dbReference type="Gene3D" id="3.40.50.720">
    <property type="entry name" value="NAD(P)-binding Rossmann-like Domain"/>
    <property type="match status" value="1"/>
</dbReference>
<accession>A0A7C9VQ47</accession>
<dbReference type="EMBL" id="JAAMPJ010000003">
    <property type="protein sequence ID" value="NGY60212.1"/>
    <property type="molecule type" value="Genomic_DNA"/>
</dbReference>
<dbReference type="PANTHER" id="PTHR43818">
    <property type="entry name" value="BCDNA.GH03377"/>
    <property type="match status" value="1"/>
</dbReference>
<evidence type="ECO:0000313" key="3">
    <source>
        <dbReference type="EMBL" id="NGY60212.1"/>
    </source>
</evidence>
<feature type="domain" description="Gfo/Idh/MocA-like oxidoreductase N-terminal" evidence="2">
    <location>
        <begin position="6"/>
        <end position="110"/>
    </location>
</feature>
<evidence type="ECO:0000313" key="4">
    <source>
        <dbReference type="Proteomes" id="UP000481360"/>
    </source>
</evidence>
<protein>
    <submittedName>
        <fullName evidence="3">Gfo/Idh/MocA family oxidoreductase</fullName>
    </submittedName>
</protein>
<dbReference type="RefSeq" id="WP_166046196.1">
    <property type="nucleotide sequence ID" value="NZ_JAAMPJ010000003.1"/>
</dbReference>
<dbReference type="InterPro" id="IPR050463">
    <property type="entry name" value="Gfo/Idh/MocA_oxidrdct_glycsds"/>
</dbReference>